<dbReference type="Proteomes" id="UP000027222">
    <property type="component" value="Unassembled WGS sequence"/>
</dbReference>
<proteinExistence type="predicted"/>
<evidence type="ECO:0000313" key="2">
    <source>
        <dbReference type="EMBL" id="KDR73862.1"/>
    </source>
</evidence>
<dbReference type="EMBL" id="KL142384">
    <property type="protein sequence ID" value="KDR73862.1"/>
    <property type="molecule type" value="Genomic_DNA"/>
</dbReference>
<dbReference type="OrthoDB" id="3174721at2759"/>
<sequence length="257" mass="28620">MPSHTVTPFLDDEPAVLSRNHEPQQSTPVPIAPGENPPSYDVARIPEVPVTFTFSLMAANTNAMLVIPSIDSPDTRPLYHISVGLDPFFPTRMVTTVLKGGNEQGQYVGGFKTVPVIQAYKDHKAKSKSSPAAACQTVAVGGKEIMQSTVWKDMGTRKGKTKAFNWGDPRQMIPSFTWSCPAWPNAGKFSCYMDRNYPYNITYAEFTVSDPSESLTEPKLTLMPEGHQYFDEIMISVLLLERDRMTAIVQNETFYNN</sequence>
<feature type="region of interest" description="Disordered" evidence="1">
    <location>
        <begin position="19"/>
        <end position="38"/>
    </location>
</feature>
<keyword evidence="3" id="KW-1185">Reference proteome</keyword>
<organism evidence="2 3">
    <name type="scientific">Galerina marginata (strain CBS 339.88)</name>
    <dbReference type="NCBI Taxonomy" id="685588"/>
    <lineage>
        <taxon>Eukaryota</taxon>
        <taxon>Fungi</taxon>
        <taxon>Dikarya</taxon>
        <taxon>Basidiomycota</taxon>
        <taxon>Agaricomycotina</taxon>
        <taxon>Agaricomycetes</taxon>
        <taxon>Agaricomycetidae</taxon>
        <taxon>Agaricales</taxon>
        <taxon>Agaricineae</taxon>
        <taxon>Strophariaceae</taxon>
        <taxon>Galerina</taxon>
    </lineage>
</organism>
<dbReference type="AlphaFoldDB" id="A0A067SUX4"/>
<dbReference type="STRING" id="685588.A0A067SUX4"/>
<name>A0A067SUX4_GALM3</name>
<evidence type="ECO:0000256" key="1">
    <source>
        <dbReference type="SAM" id="MobiDB-lite"/>
    </source>
</evidence>
<accession>A0A067SUX4</accession>
<protein>
    <submittedName>
        <fullName evidence="2">Uncharacterized protein</fullName>
    </submittedName>
</protein>
<dbReference type="HOGENOM" id="CLU_094652_0_0_1"/>
<reference evidence="3" key="1">
    <citation type="journal article" date="2014" name="Proc. Natl. Acad. Sci. U.S.A.">
        <title>Extensive sampling of basidiomycete genomes demonstrates inadequacy of the white-rot/brown-rot paradigm for wood decay fungi.</title>
        <authorList>
            <person name="Riley R."/>
            <person name="Salamov A.A."/>
            <person name="Brown D.W."/>
            <person name="Nagy L.G."/>
            <person name="Floudas D."/>
            <person name="Held B.W."/>
            <person name="Levasseur A."/>
            <person name="Lombard V."/>
            <person name="Morin E."/>
            <person name="Otillar R."/>
            <person name="Lindquist E.A."/>
            <person name="Sun H."/>
            <person name="LaButti K.M."/>
            <person name="Schmutz J."/>
            <person name="Jabbour D."/>
            <person name="Luo H."/>
            <person name="Baker S.E."/>
            <person name="Pisabarro A.G."/>
            <person name="Walton J.D."/>
            <person name="Blanchette R.A."/>
            <person name="Henrissat B."/>
            <person name="Martin F."/>
            <person name="Cullen D."/>
            <person name="Hibbett D.S."/>
            <person name="Grigoriev I.V."/>
        </authorList>
    </citation>
    <scope>NUCLEOTIDE SEQUENCE [LARGE SCALE GENOMIC DNA]</scope>
    <source>
        <strain evidence="3">CBS 339.88</strain>
    </source>
</reference>
<gene>
    <name evidence="2" type="ORF">GALMADRAFT_141637</name>
</gene>
<evidence type="ECO:0000313" key="3">
    <source>
        <dbReference type="Proteomes" id="UP000027222"/>
    </source>
</evidence>